<dbReference type="InterPro" id="IPR003406">
    <property type="entry name" value="Glyco_trans_14"/>
</dbReference>
<feature type="transmembrane region" description="Helical" evidence="6">
    <location>
        <begin position="41"/>
        <end position="66"/>
    </location>
</feature>
<accession>A0A7E4VTK5</accession>
<sequence length="494" mass="56854">MTSRLSPIDDASFLLRPHEVKSASSAGSSLRHHHPKGSIHFWRSCLSCTLPLVAGVVITAMIIIFLTARKPPEAPRFYQLPIAQNIDCGLLFDDSFDARVYARNLSLHKVTYADDDKSLETSCASIRQRGYFPLEALSQEEADFPIAFARIVYKDYYFLEAQLRVEYAPQNLFCYVLDAKADSLFKKRVRNLQTCFDNVIVPEEELEVHSEGHNMTQSHLNCLKHLRKRSWKYVILLQNNDVRLRTNAELVKLFKAFHGANDISASIPGNHTYAVKANWTYAALKLYKHDQFNRLQTSSGALPTLHVTKSLVQVSISRDAVDFVFEELNVDRLVRRLEQRHFGVDELFWGTLNADDGLQLPGGFTQKCLVKRSKVYMATRFTVWLNEKNPPIPCKSDFFRRWVCVFGVEDLYNLSQMHQIYVNKLLPEFDYAALTCLLENVYNRTYNIANTAGRVNFDIRPYIQLPHVRFHKHKTSGIPLQNFNCTESPEFTNE</sequence>
<protein>
    <submittedName>
        <fullName evidence="8">Glycosyltransferase family 92 protein</fullName>
    </submittedName>
</protein>
<evidence type="ECO:0000256" key="4">
    <source>
        <dbReference type="ARBA" id="ARBA00023136"/>
    </source>
</evidence>
<evidence type="ECO:0000256" key="2">
    <source>
        <dbReference type="ARBA" id="ARBA00022676"/>
    </source>
</evidence>
<evidence type="ECO:0000256" key="5">
    <source>
        <dbReference type="ARBA" id="ARBA00023180"/>
    </source>
</evidence>
<dbReference type="PANTHER" id="PTHR46671">
    <property type="entry name" value="PROTEIN CBG11221"/>
    <property type="match status" value="1"/>
</dbReference>
<keyword evidence="6" id="KW-0812">Transmembrane</keyword>
<proteinExistence type="predicted"/>
<dbReference type="GO" id="GO:0016020">
    <property type="term" value="C:membrane"/>
    <property type="evidence" value="ECO:0007669"/>
    <property type="project" value="UniProtKB-SubCell"/>
</dbReference>
<dbReference type="GO" id="GO:0016757">
    <property type="term" value="F:glycosyltransferase activity"/>
    <property type="evidence" value="ECO:0007669"/>
    <property type="project" value="UniProtKB-KW"/>
</dbReference>
<reference evidence="8" key="2">
    <citation type="submission" date="2020-10" db="UniProtKB">
        <authorList>
            <consortium name="WormBaseParasite"/>
        </authorList>
    </citation>
    <scope>IDENTIFICATION</scope>
</reference>
<name>A0A7E4VTK5_PANRE</name>
<dbReference type="Proteomes" id="UP000492821">
    <property type="component" value="Unassembled WGS sequence"/>
</dbReference>
<evidence type="ECO:0000256" key="3">
    <source>
        <dbReference type="ARBA" id="ARBA00022679"/>
    </source>
</evidence>
<organism evidence="7 8">
    <name type="scientific">Panagrellus redivivus</name>
    <name type="common">Microworm</name>
    <dbReference type="NCBI Taxonomy" id="6233"/>
    <lineage>
        <taxon>Eukaryota</taxon>
        <taxon>Metazoa</taxon>
        <taxon>Ecdysozoa</taxon>
        <taxon>Nematoda</taxon>
        <taxon>Chromadorea</taxon>
        <taxon>Rhabditida</taxon>
        <taxon>Tylenchina</taxon>
        <taxon>Panagrolaimomorpha</taxon>
        <taxon>Panagrolaimoidea</taxon>
        <taxon>Panagrolaimidae</taxon>
        <taxon>Panagrellus</taxon>
    </lineage>
</organism>
<keyword evidence="4 6" id="KW-0472">Membrane</keyword>
<keyword evidence="7" id="KW-1185">Reference proteome</keyword>
<keyword evidence="5" id="KW-0325">Glycoprotein</keyword>
<keyword evidence="3" id="KW-0808">Transferase</keyword>
<keyword evidence="2" id="KW-0328">Glycosyltransferase</keyword>
<evidence type="ECO:0000313" key="8">
    <source>
        <dbReference type="WBParaSite" id="Pan_g3016.t1"/>
    </source>
</evidence>
<reference evidence="7" key="1">
    <citation type="journal article" date="2013" name="Genetics">
        <title>The draft genome and transcriptome of Panagrellus redivivus are shaped by the harsh demands of a free-living lifestyle.</title>
        <authorList>
            <person name="Srinivasan J."/>
            <person name="Dillman A.R."/>
            <person name="Macchietto M.G."/>
            <person name="Heikkinen L."/>
            <person name="Lakso M."/>
            <person name="Fracchia K.M."/>
            <person name="Antoshechkin I."/>
            <person name="Mortazavi A."/>
            <person name="Wong G."/>
            <person name="Sternberg P.W."/>
        </authorList>
    </citation>
    <scope>NUCLEOTIDE SEQUENCE [LARGE SCALE GENOMIC DNA]</scope>
    <source>
        <strain evidence="7">MT8872</strain>
    </source>
</reference>
<evidence type="ECO:0000313" key="7">
    <source>
        <dbReference type="Proteomes" id="UP000492821"/>
    </source>
</evidence>
<evidence type="ECO:0000256" key="6">
    <source>
        <dbReference type="SAM" id="Phobius"/>
    </source>
</evidence>
<dbReference type="Pfam" id="PF02485">
    <property type="entry name" value="Branch"/>
    <property type="match status" value="1"/>
</dbReference>
<dbReference type="AlphaFoldDB" id="A0A7E4VTK5"/>
<dbReference type="PANTHER" id="PTHR46671:SF7">
    <property type="entry name" value="CORE-2_I-BRANCHING ENZYME"/>
    <property type="match status" value="1"/>
</dbReference>
<keyword evidence="6" id="KW-1133">Transmembrane helix</keyword>
<dbReference type="WBParaSite" id="Pan_g3016.t1">
    <property type="protein sequence ID" value="Pan_g3016.t1"/>
    <property type="gene ID" value="Pan_g3016"/>
</dbReference>
<comment type="subcellular location">
    <subcellularLocation>
        <location evidence="1">Membrane</location>
        <topology evidence="1">Single-pass type II membrane protein</topology>
    </subcellularLocation>
</comment>
<evidence type="ECO:0000256" key="1">
    <source>
        <dbReference type="ARBA" id="ARBA00004606"/>
    </source>
</evidence>